<dbReference type="PROSITE" id="PS50076">
    <property type="entry name" value="DNAJ_2"/>
    <property type="match status" value="1"/>
</dbReference>
<comment type="function">
    <text evidence="1">Required for the first step of diphthamide biosynthesis, the transfer of 3-amino-3-carboxypropyl from S-adenosyl-L-methionine to a histidine residue. Diphthamide is a post-translational modification of histidine which occurs in elongation factor 2.</text>
</comment>
<protein>
    <recommendedName>
        <fullName evidence="6">Diphthamide biosynthesis protein 4</fullName>
    </recommendedName>
</protein>
<keyword evidence="11" id="KW-0539">Nucleus</keyword>
<reference evidence="15" key="1">
    <citation type="submission" date="2023-06" db="EMBL/GenBank/DDBJ databases">
        <title>Genome-scale phylogeny and comparative genomics of the fungal order Sordariales.</title>
        <authorList>
            <consortium name="Lawrence Berkeley National Laboratory"/>
            <person name="Hensen N."/>
            <person name="Bonometti L."/>
            <person name="Westerberg I."/>
            <person name="Brannstrom I.O."/>
            <person name="Guillou S."/>
            <person name="Cros-Aarteil S."/>
            <person name="Calhoun S."/>
            <person name="Haridas S."/>
            <person name="Kuo A."/>
            <person name="Mondo S."/>
            <person name="Pangilinan J."/>
            <person name="Riley R."/>
            <person name="LaButti K."/>
            <person name="Andreopoulos B."/>
            <person name="Lipzen A."/>
            <person name="Chen C."/>
            <person name="Yanf M."/>
            <person name="Daum C."/>
            <person name="Ng V."/>
            <person name="Clum A."/>
            <person name="Steindorff A."/>
            <person name="Ohm R."/>
            <person name="Martin F."/>
            <person name="Silar P."/>
            <person name="Natvig D."/>
            <person name="Lalanne C."/>
            <person name="Gautier V."/>
            <person name="Ament-velasquez S.L."/>
            <person name="Kruys A."/>
            <person name="Hutchinson M.I."/>
            <person name="Powell A.J."/>
            <person name="Barry K."/>
            <person name="Miller A.N."/>
            <person name="Grigoriev I.V."/>
            <person name="Debuchy R."/>
            <person name="Gladieux P."/>
            <person name="Thoren M.H."/>
            <person name="Johannesson H."/>
        </authorList>
    </citation>
    <scope>NUCLEOTIDE SEQUENCE</scope>
    <source>
        <strain evidence="15">SMH3391-2</strain>
    </source>
</reference>
<dbReference type="Proteomes" id="UP001174934">
    <property type="component" value="Unassembled WGS sequence"/>
</dbReference>
<dbReference type="PANTHER" id="PTHR21454:SF46">
    <property type="entry name" value="DIPHTHAMIDE BIOSYNTHESIS PROTEIN 4"/>
    <property type="match status" value="1"/>
</dbReference>
<evidence type="ECO:0000256" key="11">
    <source>
        <dbReference type="ARBA" id="ARBA00023242"/>
    </source>
</evidence>
<comment type="pathway">
    <text evidence="4">Protein modification; peptidyl-diphthamide biosynthesis.</text>
</comment>
<evidence type="ECO:0000259" key="14">
    <source>
        <dbReference type="PROSITE" id="PS51074"/>
    </source>
</evidence>
<evidence type="ECO:0000256" key="10">
    <source>
        <dbReference type="ARBA" id="ARBA00023004"/>
    </source>
</evidence>
<dbReference type="SUPFAM" id="SSF46565">
    <property type="entry name" value="Chaperone J-domain"/>
    <property type="match status" value="1"/>
</dbReference>
<evidence type="ECO:0000313" key="15">
    <source>
        <dbReference type="EMBL" id="KAK0618219.1"/>
    </source>
</evidence>
<evidence type="ECO:0000256" key="7">
    <source>
        <dbReference type="ARBA" id="ARBA00022490"/>
    </source>
</evidence>
<dbReference type="GO" id="GO:0005634">
    <property type="term" value="C:nucleus"/>
    <property type="evidence" value="ECO:0007669"/>
    <property type="project" value="UniProtKB-SubCell"/>
</dbReference>
<dbReference type="InterPro" id="IPR036671">
    <property type="entry name" value="DPH_MB_sf"/>
</dbReference>
<keyword evidence="8" id="KW-0479">Metal-binding</keyword>
<proteinExistence type="inferred from homology"/>
<evidence type="ECO:0000256" key="9">
    <source>
        <dbReference type="ARBA" id="ARBA00022833"/>
    </source>
</evidence>
<sequence length="213" mass="23332">MPQQHIHPTPTMPNQPPTHYQILAISPTTLTSQHTPQDASALVKRAYRRALLNHHPDKKTPQTKTKTTTTTTTSTNAIYSIDQISTAFAVLSNPAQRADYDRALRLQAAQSSAGAGGVGDGETAQSRFQTGIENVDLDDLDYDDASDEWYRSCRCGNLRSYRFGEDDLEEAADLGELMVGCADCSLWLRVHFAVVADDEEEDAVVDGVGKGMM</sequence>
<keyword evidence="10" id="KW-0408">Iron</keyword>
<comment type="caution">
    <text evidence="15">The sequence shown here is derived from an EMBL/GenBank/DDBJ whole genome shotgun (WGS) entry which is preliminary data.</text>
</comment>
<dbReference type="AlphaFoldDB" id="A0AA39WMM9"/>
<feature type="region of interest" description="Disordered" evidence="12">
    <location>
        <begin position="52"/>
        <end position="71"/>
    </location>
</feature>
<comment type="subcellular location">
    <subcellularLocation>
        <location evidence="3">Cytoplasm</location>
    </subcellularLocation>
    <subcellularLocation>
        <location evidence="2">Nucleus</location>
    </subcellularLocation>
</comment>
<gene>
    <name evidence="15" type="ORF">B0T17DRAFT_537273</name>
</gene>
<evidence type="ECO:0000259" key="13">
    <source>
        <dbReference type="PROSITE" id="PS50076"/>
    </source>
</evidence>
<keyword evidence="9" id="KW-0862">Zinc</keyword>
<evidence type="ECO:0000256" key="5">
    <source>
        <dbReference type="ARBA" id="ARBA00006169"/>
    </source>
</evidence>
<keyword evidence="7" id="KW-0963">Cytoplasm</keyword>
<dbReference type="PROSITE" id="PS51074">
    <property type="entry name" value="DPH_MB"/>
    <property type="match status" value="1"/>
</dbReference>
<evidence type="ECO:0000256" key="2">
    <source>
        <dbReference type="ARBA" id="ARBA00004123"/>
    </source>
</evidence>
<dbReference type="InterPro" id="IPR036869">
    <property type="entry name" value="J_dom_sf"/>
</dbReference>
<dbReference type="SMART" id="SM00271">
    <property type="entry name" value="DnaJ"/>
    <property type="match status" value="1"/>
</dbReference>
<feature type="domain" description="DPH-type MB" evidence="14">
    <location>
        <begin position="131"/>
        <end position="193"/>
    </location>
</feature>
<evidence type="ECO:0000256" key="3">
    <source>
        <dbReference type="ARBA" id="ARBA00004496"/>
    </source>
</evidence>
<dbReference type="Pfam" id="PF00226">
    <property type="entry name" value="DnaJ"/>
    <property type="match status" value="1"/>
</dbReference>
<dbReference type="GO" id="GO:0046872">
    <property type="term" value="F:metal ion binding"/>
    <property type="evidence" value="ECO:0007669"/>
    <property type="project" value="UniProtKB-KW"/>
</dbReference>
<evidence type="ECO:0000256" key="12">
    <source>
        <dbReference type="SAM" id="MobiDB-lite"/>
    </source>
</evidence>
<dbReference type="GO" id="GO:0005737">
    <property type="term" value="C:cytoplasm"/>
    <property type="evidence" value="ECO:0007669"/>
    <property type="project" value="UniProtKB-SubCell"/>
</dbReference>
<dbReference type="InterPro" id="IPR001623">
    <property type="entry name" value="DnaJ_domain"/>
</dbReference>
<evidence type="ECO:0000256" key="6">
    <source>
        <dbReference type="ARBA" id="ARBA00021797"/>
    </source>
</evidence>
<evidence type="ECO:0000256" key="1">
    <source>
        <dbReference type="ARBA" id="ARBA00003474"/>
    </source>
</evidence>
<dbReference type="Pfam" id="PF05207">
    <property type="entry name" value="Zn_ribbon_CSL"/>
    <property type="match status" value="1"/>
</dbReference>
<dbReference type="SUPFAM" id="SSF144217">
    <property type="entry name" value="CSL zinc finger"/>
    <property type="match status" value="1"/>
</dbReference>
<dbReference type="Gene3D" id="3.10.660.10">
    <property type="entry name" value="DPH Zinc finger"/>
    <property type="match status" value="1"/>
</dbReference>
<evidence type="ECO:0000256" key="8">
    <source>
        <dbReference type="ARBA" id="ARBA00022723"/>
    </source>
</evidence>
<dbReference type="EMBL" id="JAULSR010000005">
    <property type="protein sequence ID" value="KAK0618219.1"/>
    <property type="molecule type" value="Genomic_DNA"/>
</dbReference>
<keyword evidence="16" id="KW-1185">Reference proteome</keyword>
<dbReference type="InterPro" id="IPR007872">
    <property type="entry name" value="DPH_MB_dom"/>
</dbReference>
<comment type="similarity">
    <text evidence="5">Belongs to the DPH4 family.</text>
</comment>
<evidence type="ECO:0000313" key="16">
    <source>
        <dbReference type="Proteomes" id="UP001174934"/>
    </source>
</evidence>
<organism evidence="15 16">
    <name type="scientific">Bombardia bombarda</name>
    <dbReference type="NCBI Taxonomy" id="252184"/>
    <lineage>
        <taxon>Eukaryota</taxon>
        <taxon>Fungi</taxon>
        <taxon>Dikarya</taxon>
        <taxon>Ascomycota</taxon>
        <taxon>Pezizomycotina</taxon>
        <taxon>Sordariomycetes</taxon>
        <taxon>Sordariomycetidae</taxon>
        <taxon>Sordariales</taxon>
        <taxon>Lasiosphaeriaceae</taxon>
        <taxon>Bombardia</taxon>
    </lineage>
</organism>
<feature type="domain" description="J" evidence="13">
    <location>
        <begin position="18"/>
        <end position="104"/>
    </location>
</feature>
<evidence type="ECO:0000256" key="4">
    <source>
        <dbReference type="ARBA" id="ARBA00005156"/>
    </source>
</evidence>
<dbReference type="Gene3D" id="1.10.287.110">
    <property type="entry name" value="DnaJ domain"/>
    <property type="match status" value="1"/>
</dbReference>
<accession>A0AA39WMM9</accession>
<name>A0AA39WMM9_9PEZI</name>
<dbReference type="CDD" id="cd06257">
    <property type="entry name" value="DnaJ"/>
    <property type="match status" value="1"/>
</dbReference>
<dbReference type="GO" id="GO:0017183">
    <property type="term" value="P:protein histidyl modification to diphthamide"/>
    <property type="evidence" value="ECO:0007669"/>
    <property type="project" value="InterPro"/>
</dbReference>
<feature type="compositionally biased region" description="Low complexity" evidence="12">
    <location>
        <begin position="62"/>
        <end position="71"/>
    </location>
</feature>
<dbReference type="InterPro" id="IPR044248">
    <property type="entry name" value="DPH3/4-like"/>
</dbReference>
<dbReference type="PANTHER" id="PTHR21454">
    <property type="entry name" value="DPH3 HOMOLOG-RELATED"/>
    <property type="match status" value="1"/>
</dbReference>